<sequence>MDTILFGGLFGILTVWITAFIVTFRKHLTCMVGMMAAMVLGMTVGLALGTLLTLWLPGQFFQSTLISILIGGAIGIMAGAPISLMAVMDGLLSGIMGGMMGTMLMVMMPAPYAGVMVKIMSVLCCGIVFLLFLMLHGEIKTDVLRQKSFLLSKPISMFLAIALVLSFTLLSQNDHISRHQMVSPNPIPEHSRHIHNLSTNQIDAGDKVDNELVIRAMEFSFTPSSIRVIVGQKIKLTLDNTGQIEHDCEIAGTNIHIHAAPGKKSSMIVSIDKAGYYQVICTLPGHKEAGMTASIHVVNA</sequence>
<dbReference type="Pfam" id="PF13473">
    <property type="entry name" value="Cupredoxin_1"/>
    <property type="match status" value="1"/>
</dbReference>
<dbReference type="InterPro" id="IPR028096">
    <property type="entry name" value="EfeO_Cupredoxin"/>
</dbReference>
<evidence type="ECO:0000259" key="4">
    <source>
        <dbReference type="Pfam" id="PF13473"/>
    </source>
</evidence>
<dbReference type="SUPFAM" id="SSF49503">
    <property type="entry name" value="Cupredoxins"/>
    <property type="match status" value="1"/>
</dbReference>
<evidence type="ECO:0000256" key="3">
    <source>
        <dbReference type="SAM" id="Phobius"/>
    </source>
</evidence>
<keyword evidence="3" id="KW-1133">Transmembrane helix</keyword>
<dbReference type="PROSITE" id="PS00079">
    <property type="entry name" value="MULTICOPPER_OXIDASE1"/>
    <property type="match status" value="1"/>
</dbReference>
<dbReference type="Proteomes" id="UP000297900">
    <property type="component" value="Unassembled WGS sequence"/>
</dbReference>
<feature type="domain" description="EfeO-type cupredoxin-like" evidence="4">
    <location>
        <begin position="208"/>
        <end position="286"/>
    </location>
</feature>
<dbReference type="PANTHER" id="PTHR38439:SF3">
    <property type="entry name" value="COPPER-RESISTANT CUPROPROTEIN COPI"/>
    <property type="match status" value="1"/>
</dbReference>
<keyword evidence="3" id="KW-0472">Membrane</keyword>
<protein>
    <recommendedName>
        <fullName evidence="4">EfeO-type cupredoxin-like domain-containing protein</fullName>
    </recommendedName>
</protein>
<dbReference type="AlphaFoldDB" id="A0A4Y8LQN0"/>
<keyword evidence="1" id="KW-0479">Metal-binding</keyword>
<evidence type="ECO:0000313" key="5">
    <source>
        <dbReference type="EMBL" id="TFE19398.1"/>
    </source>
</evidence>
<comment type="caution">
    <text evidence="5">The sequence shown here is derived from an EMBL/GenBank/DDBJ whole genome shotgun (WGS) entry which is preliminary data.</text>
</comment>
<feature type="transmembrane region" description="Helical" evidence="3">
    <location>
        <begin position="6"/>
        <end position="24"/>
    </location>
</feature>
<dbReference type="PANTHER" id="PTHR38439">
    <property type="entry name" value="AURACYANIN-B"/>
    <property type="match status" value="1"/>
</dbReference>
<accession>A0A4Y8LQN0</accession>
<reference evidence="5 6" key="1">
    <citation type="submission" date="2019-03" db="EMBL/GenBank/DDBJ databases">
        <title>Cohnella endophytica sp. nov., a novel endophytic bacterium isolated from bark of Sonneratia apetala.</title>
        <authorList>
            <person name="Tuo L."/>
        </authorList>
    </citation>
    <scope>NUCLEOTIDE SEQUENCE [LARGE SCALE GENOMIC DNA]</scope>
    <source>
        <strain evidence="5 6">CCTCC AB 208254</strain>
    </source>
</reference>
<dbReference type="EMBL" id="SOMN01000066">
    <property type="protein sequence ID" value="TFE19398.1"/>
    <property type="molecule type" value="Genomic_DNA"/>
</dbReference>
<dbReference type="InterPro" id="IPR033138">
    <property type="entry name" value="Cu_oxidase_CS"/>
</dbReference>
<evidence type="ECO:0000256" key="1">
    <source>
        <dbReference type="ARBA" id="ARBA00022723"/>
    </source>
</evidence>
<dbReference type="OrthoDB" id="9816061at2"/>
<evidence type="ECO:0000256" key="2">
    <source>
        <dbReference type="ARBA" id="ARBA00023008"/>
    </source>
</evidence>
<feature type="transmembrane region" description="Helical" evidence="3">
    <location>
        <begin position="149"/>
        <end position="170"/>
    </location>
</feature>
<organism evidence="5 6">
    <name type="scientific">Cohnella luojiensis</name>
    <dbReference type="NCBI Taxonomy" id="652876"/>
    <lineage>
        <taxon>Bacteria</taxon>
        <taxon>Bacillati</taxon>
        <taxon>Bacillota</taxon>
        <taxon>Bacilli</taxon>
        <taxon>Bacillales</taxon>
        <taxon>Paenibacillaceae</taxon>
        <taxon>Cohnella</taxon>
    </lineage>
</organism>
<keyword evidence="6" id="KW-1185">Reference proteome</keyword>
<dbReference type="InterPro" id="IPR050845">
    <property type="entry name" value="Cu-binding_ET"/>
</dbReference>
<dbReference type="GO" id="GO:0046872">
    <property type="term" value="F:metal ion binding"/>
    <property type="evidence" value="ECO:0007669"/>
    <property type="project" value="UniProtKB-KW"/>
</dbReference>
<dbReference type="InterPro" id="IPR028871">
    <property type="entry name" value="BlueCu_1_BS"/>
</dbReference>
<keyword evidence="2" id="KW-0186">Copper</keyword>
<dbReference type="InterPro" id="IPR008972">
    <property type="entry name" value="Cupredoxin"/>
</dbReference>
<evidence type="ECO:0000313" key="6">
    <source>
        <dbReference type="Proteomes" id="UP000297900"/>
    </source>
</evidence>
<gene>
    <name evidence="5" type="ORF">E2980_23360</name>
</gene>
<dbReference type="RefSeq" id="WP_135154639.1">
    <property type="nucleotide sequence ID" value="NZ_SOMN01000066.1"/>
</dbReference>
<name>A0A4Y8LQN0_9BACL</name>
<dbReference type="PROSITE" id="PS00196">
    <property type="entry name" value="COPPER_BLUE"/>
    <property type="match status" value="1"/>
</dbReference>
<feature type="transmembrane region" description="Helical" evidence="3">
    <location>
        <begin position="36"/>
        <end position="58"/>
    </location>
</feature>
<proteinExistence type="predicted"/>
<dbReference type="Gene3D" id="2.60.40.420">
    <property type="entry name" value="Cupredoxins - blue copper proteins"/>
    <property type="match status" value="1"/>
</dbReference>
<keyword evidence="3" id="KW-0812">Transmembrane</keyword>
<feature type="transmembrane region" description="Helical" evidence="3">
    <location>
        <begin position="119"/>
        <end position="137"/>
    </location>
</feature>
<feature type="transmembrane region" description="Helical" evidence="3">
    <location>
        <begin position="64"/>
        <end position="84"/>
    </location>
</feature>